<accession>A0A0P1B3W8</accession>
<dbReference type="RefSeq" id="XP_024585398.1">
    <property type="nucleotide sequence ID" value="XM_024720173.1"/>
</dbReference>
<evidence type="ECO:0000313" key="1">
    <source>
        <dbReference type="EMBL" id="CEG49029.1"/>
    </source>
</evidence>
<dbReference type="EMBL" id="CCYD01003042">
    <property type="protein sequence ID" value="CEG49029.1"/>
    <property type="molecule type" value="Genomic_DNA"/>
</dbReference>
<keyword evidence="2" id="KW-1185">Reference proteome</keyword>
<dbReference type="Proteomes" id="UP000054928">
    <property type="component" value="Unassembled WGS sequence"/>
</dbReference>
<protein>
    <submittedName>
        <fullName evidence="1">Uncharacterized protein</fullName>
    </submittedName>
</protein>
<dbReference type="GeneID" id="36401874"/>
<organism evidence="1 2">
    <name type="scientific">Plasmopara halstedii</name>
    <name type="common">Downy mildew of sunflower</name>
    <dbReference type="NCBI Taxonomy" id="4781"/>
    <lineage>
        <taxon>Eukaryota</taxon>
        <taxon>Sar</taxon>
        <taxon>Stramenopiles</taxon>
        <taxon>Oomycota</taxon>
        <taxon>Peronosporomycetes</taxon>
        <taxon>Peronosporales</taxon>
        <taxon>Peronosporaceae</taxon>
        <taxon>Plasmopara</taxon>
    </lineage>
</organism>
<evidence type="ECO:0000313" key="2">
    <source>
        <dbReference type="Proteomes" id="UP000054928"/>
    </source>
</evidence>
<proteinExistence type="predicted"/>
<name>A0A0P1B3W8_PLAHL</name>
<sequence length="66" mass="7441">MWLQQLRKQPTVRHEYYDVLPNYSARNTHSNEMGIAGSHQHLINVINQVKAKNSSLGNGLIALGDI</sequence>
<dbReference type="AlphaFoldDB" id="A0A0P1B3W8"/>
<reference evidence="2" key="1">
    <citation type="submission" date="2014-09" db="EMBL/GenBank/DDBJ databases">
        <authorList>
            <person name="Sharma Rahul"/>
            <person name="Thines Marco"/>
        </authorList>
    </citation>
    <scope>NUCLEOTIDE SEQUENCE [LARGE SCALE GENOMIC DNA]</scope>
</reference>